<comment type="caution">
    <text evidence="11">The sequence shown here is derived from an EMBL/GenBank/DDBJ whole genome shotgun (WGS) entry which is preliminary data.</text>
</comment>
<evidence type="ECO:0000256" key="8">
    <source>
        <dbReference type="SAM" id="Coils"/>
    </source>
</evidence>
<dbReference type="PROSITE" id="PS50236">
    <property type="entry name" value="CHCR"/>
    <property type="match status" value="1"/>
</dbReference>
<protein>
    <submittedName>
        <fullName evidence="11">Tethering complex subunit</fullName>
    </submittedName>
</protein>
<dbReference type="Pfam" id="PF05131">
    <property type="entry name" value="Pep3_Vps18"/>
    <property type="match status" value="1"/>
</dbReference>
<reference evidence="11 12" key="1">
    <citation type="submission" date="2024-02" db="EMBL/GenBank/DDBJ databases">
        <title>Discinaceae phylogenomics.</title>
        <authorList>
            <person name="Dirks A.C."/>
            <person name="James T.Y."/>
        </authorList>
    </citation>
    <scope>NUCLEOTIDE SEQUENCE [LARGE SCALE GENOMIC DNA]</scope>
    <source>
        <strain evidence="11 12">ACD0624</strain>
    </source>
</reference>
<keyword evidence="8" id="KW-0175">Coiled coil</keyword>
<dbReference type="EMBL" id="JBBBZM010000112">
    <property type="protein sequence ID" value="KAL0633836.1"/>
    <property type="molecule type" value="Genomic_DNA"/>
</dbReference>
<feature type="repeat" description="CHCR" evidence="7">
    <location>
        <begin position="619"/>
        <end position="776"/>
    </location>
</feature>
<comment type="similarity">
    <text evidence="1">Belongs to the VPS18 family.</text>
</comment>
<evidence type="ECO:0000256" key="6">
    <source>
        <dbReference type="ARBA" id="ARBA00029433"/>
    </source>
</evidence>
<dbReference type="InterPro" id="IPR058919">
    <property type="entry name" value="Pep3/Vps18_RING_C"/>
</dbReference>
<feature type="domain" description="Pep3/Vps18 RING C-terminal" evidence="10">
    <location>
        <begin position="851"/>
        <end position="941"/>
    </location>
</feature>
<keyword evidence="3" id="KW-0863">Zinc-finger</keyword>
<keyword evidence="4" id="KW-0862">Zinc</keyword>
<feature type="coiled-coil region" evidence="8">
    <location>
        <begin position="813"/>
        <end position="840"/>
    </location>
</feature>
<sequence>MAFNPSEFNSTGFVAASAALPGLDTDLQPIFHVEHVQLQFQVASDFVAVQVANNVIILALTSGRILRIDLASPQDVDDIDLPRKISEVGTIRKIFLDPTASHLLITTTHGENFYLHSRSTKARHLSRLKSLHIECVAWSPALPTTSTREILIGTQDGSIYETYIEGMEENFMRKDDRYLKQVYKMPDNNGVTGLWVDMLPGKPELRRVVVSTAGQIMHWVGRVQRHSDIGSIFAKFFEAEAPMIQDFHDTSTPHSTLCTSPESTDEYEPEKSFAWLTSPGVYHGKLLISPPNADLGAHVFSTSKLFSNSSLPGSNARVSSIALTHYHVLVFTDTTLYAINRLDDSVVFQQSIVDPGTTILGICGDPKKSTYWVFTSNEIYEVVVTDEERDLWKILLREKSFDKAMRFAKTTGQKDQVAIKQGEHLAANGRYVEAAHVWGKSSKSFEEVALTFLERGEHDALRKYLLAKLSNLKKPQVMQRIMVASWLVEVFMAKLNTLEDALSTIASHVGSSTTSSSDIQSQLALCCEEYQDFINKYKTDLDRKTTYEIISSHGRKDELLYYANSVNDYGYVLAYWIQREKWLEALNVLKKQSEPEMFYKYSSVLMSNAPMETVDILMRQSNLNPRNLIPAMLNYNKYTKAPLNQNQAVRYLLFVIHQIGSSDAAVHNTLLSIYASHHSKDETQLLKYLETHTVDPQYDADFALRLCIQHDHVQSCVHIYSSMGLYLQAVELALKHGNVELASIVADRPEDDSELRKKLWLAVAKEVVRKADSIKTAIEFLKRCELLKIEDLIPFFPDFVIIDDFKDEICTALEDYSHHIDQLKKEMDESARTASNIRNDIASLDRRYAIVEPGERCYVCQYPLLSRQFFVFPCQHAFHSDCLTGEVVKHSGVGKARKVKGLQEAVQRGMTAGKRRDGKVEEFDALIASECILCSEFAIKRIDEPFVMQTDDLAEWAV</sequence>
<dbReference type="PANTHER" id="PTHR23323">
    <property type="entry name" value="VACUOLAR PROTEIN SORTING-ASSOCIATED PROTEIN"/>
    <property type="match status" value="1"/>
</dbReference>
<dbReference type="PANTHER" id="PTHR23323:SF26">
    <property type="entry name" value="VACUOLAR PROTEIN SORTING-ASSOCIATED PROTEIN 18 HOMOLOG"/>
    <property type="match status" value="1"/>
</dbReference>
<evidence type="ECO:0000259" key="9">
    <source>
        <dbReference type="Pfam" id="PF05131"/>
    </source>
</evidence>
<evidence type="ECO:0000256" key="4">
    <source>
        <dbReference type="ARBA" id="ARBA00022833"/>
    </source>
</evidence>
<evidence type="ECO:0000256" key="5">
    <source>
        <dbReference type="ARBA" id="ARBA00023136"/>
    </source>
</evidence>
<proteinExistence type="inferred from homology"/>
<keyword evidence="5" id="KW-0472">Membrane</keyword>
<evidence type="ECO:0000256" key="3">
    <source>
        <dbReference type="ARBA" id="ARBA00022771"/>
    </source>
</evidence>
<keyword evidence="12" id="KW-1185">Reference proteome</keyword>
<dbReference type="CDD" id="cd16462">
    <property type="entry name" value="RING-H2_Pep3p-like"/>
    <property type="match status" value="1"/>
</dbReference>
<evidence type="ECO:0000256" key="1">
    <source>
        <dbReference type="ARBA" id="ARBA00010454"/>
    </source>
</evidence>
<evidence type="ECO:0000256" key="2">
    <source>
        <dbReference type="ARBA" id="ARBA00022723"/>
    </source>
</evidence>
<dbReference type="InterPro" id="IPR000547">
    <property type="entry name" value="Clathrin_H-chain/VPS_repeat"/>
</dbReference>
<dbReference type="Proteomes" id="UP001447188">
    <property type="component" value="Unassembled WGS sequence"/>
</dbReference>
<dbReference type="SUPFAM" id="SSF101898">
    <property type="entry name" value="NHL repeat"/>
    <property type="match status" value="1"/>
</dbReference>
<evidence type="ECO:0000259" key="10">
    <source>
        <dbReference type="Pfam" id="PF26148"/>
    </source>
</evidence>
<evidence type="ECO:0000313" key="11">
    <source>
        <dbReference type="EMBL" id="KAL0633836.1"/>
    </source>
</evidence>
<gene>
    <name evidence="11" type="primary">PEP3</name>
    <name evidence="11" type="ORF">Q9L58_007269</name>
</gene>
<evidence type="ECO:0000256" key="7">
    <source>
        <dbReference type="PROSITE-ProRule" id="PRU01006"/>
    </source>
</evidence>
<keyword evidence="2" id="KW-0479">Metal-binding</keyword>
<comment type="subcellular location">
    <subcellularLocation>
        <location evidence="6">Endomembrane system</location>
        <topology evidence="6">Peripheral membrane protein</topology>
        <orientation evidence="6">Cytoplasmic side</orientation>
    </subcellularLocation>
</comment>
<feature type="domain" description="Pep3/Vps18 beta-propeller" evidence="9">
    <location>
        <begin position="29"/>
        <end position="384"/>
    </location>
</feature>
<dbReference type="Pfam" id="PF26148">
    <property type="entry name" value="VPS18_RING_C"/>
    <property type="match status" value="1"/>
</dbReference>
<evidence type="ECO:0000313" key="12">
    <source>
        <dbReference type="Proteomes" id="UP001447188"/>
    </source>
</evidence>
<dbReference type="InterPro" id="IPR007810">
    <property type="entry name" value="Pep3/Vps18_beta-prop"/>
</dbReference>
<dbReference type="SUPFAM" id="SSF57850">
    <property type="entry name" value="RING/U-box"/>
    <property type="match status" value="1"/>
</dbReference>
<organism evidence="11 12">
    <name type="scientific">Discina gigas</name>
    <dbReference type="NCBI Taxonomy" id="1032678"/>
    <lineage>
        <taxon>Eukaryota</taxon>
        <taxon>Fungi</taxon>
        <taxon>Dikarya</taxon>
        <taxon>Ascomycota</taxon>
        <taxon>Pezizomycotina</taxon>
        <taxon>Pezizomycetes</taxon>
        <taxon>Pezizales</taxon>
        <taxon>Discinaceae</taxon>
        <taxon>Discina</taxon>
    </lineage>
</organism>
<accession>A0ABR3GE23</accession>
<name>A0ABR3GE23_9PEZI</name>